<name>A0A8J5LX47_9STRA</name>
<sequence length="175" mass="18880">MGVDDLGFDGVLDEDIAAALELARASTMLLVKVNAVNIRSPGGAVATRTITLTVGITIKSAMEELIDNERPARPSRIAVIVEDTYAEERGDVDDLALPPAGSSAKELASTGTKVVLVLSECRPHVNVPAPKDQTNIQMTYNHPVTSMHQTQGRYGAYYYYEILWDLGTGRSSTVM</sequence>
<dbReference type="AlphaFoldDB" id="A0A8J5LX47"/>
<gene>
    <name evidence="1" type="ORF">JG688_00015058</name>
</gene>
<protein>
    <submittedName>
        <fullName evidence="1">Uncharacterized protein</fullName>
    </submittedName>
</protein>
<dbReference type="EMBL" id="JAENGY010001549">
    <property type="protein sequence ID" value="KAG6948525.1"/>
    <property type="molecule type" value="Genomic_DNA"/>
</dbReference>
<comment type="caution">
    <text evidence="1">The sequence shown here is derived from an EMBL/GenBank/DDBJ whole genome shotgun (WGS) entry which is preliminary data.</text>
</comment>
<proteinExistence type="predicted"/>
<evidence type="ECO:0000313" key="2">
    <source>
        <dbReference type="Proteomes" id="UP000709295"/>
    </source>
</evidence>
<dbReference type="Proteomes" id="UP000709295">
    <property type="component" value="Unassembled WGS sequence"/>
</dbReference>
<reference evidence="1" key="1">
    <citation type="submission" date="2021-01" db="EMBL/GenBank/DDBJ databases">
        <title>Phytophthora aleatoria, a newly-described species from Pinus radiata is distinct from Phytophthora cactorum isolates based on comparative genomics.</title>
        <authorList>
            <person name="Mcdougal R."/>
            <person name="Panda P."/>
            <person name="Williams N."/>
            <person name="Studholme D.J."/>
        </authorList>
    </citation>
    <scope>NUCLEOTIDE SEQUENCE</scope>
    <source>
        <strain evidence="1">NZFS 4037</strain>
    </source>
</reference>
<accession>A0A8J5LX47</accession>
<evidence type="ECO:0000313" key="1">
    <source>
        <dbReference type="EMBL" id="KAG6948525.1"/>
    </source>
</evidence>
<keyword evidence="2" id="KW-1185">Reference proteome</keyword>
<organism evidence="1 2">
    <name type="scientific">Phytophthora aleatoria</name>
    <dbReference type="NCBI Taxonomy" id="2496075"/>
    <lineage>
        <taxon>Eukaryota</taxon>
        <taxon>Sar</taxon>
        <taxon>Stramenopiles</taxon>
        <taxon>Oomycota</taxon>
        <taxon>Peronosporomycetes</taxon>
        <taxon>Peronosporales</taxon>
        <taxon>Peronosporaceae</taxon>
        <taxon>Phytophthora</taxon>
    </lineage>
</organism>